<gene>
    <name evidence="1" type="ORF">TNCT_358341</name>
</gene>
<protein>
    <submittedName>
        <fullName evidence="1">Uncharacterized protein</fullName>
    </submittedName>
</protein>
<sequence length="168" mass="19164">MEYGKNEMNPQQLDINQLILSSQYSRIEYGRYGMNPQHDTNQLITSSECGHLEYCSEEMNPQINENQRTVSNSNENHSFVGRISSQQLTTVNEINLEPPQNFKCNQQSLDPVESFINGETKYANTKPLLQIEAINTSIIQNGLQDDIFNNKSLVFNAPFKKISNVDSK</sequence>
<name>A0A8X6G1W7_TRICU</name>
<evidence type="ECO:0000313" key="2">
    <source>
        <dbReference type="Proteomes" id="UP000887116"/>
    </source>
</evidence>
<dbReference type="EMBL" id="BMAO01014229">
    <property type="protein sequence ID" value="GFQ93627.1"/>
    <property type="molecule type" value="Genomic_DNA"/>
</dbReference>
<organism evidence="1 2">
    <name type="scientific">Trichonephila clavata</name>
    <name type="common">Joro spider</name>
    <name type="synonym">Nephila clavata</name>
    <dbReference type="NCBI Taxonomy" id="2740835"/>
    <lineage>
        <taxon>Eukaryota</taxon>
        <taxon>Metazoa</taxon>
        <taxon>Ecdysozoa</taxon>
        <taxon>Arthropoda</taxon>
        <taxon>Chelicerata</taxon>
        <taxon>Arachnida</taxon>
        <taxon>Araneae</taxon>
        <taxon>Araneomorphae</taxon>
        <taxon>Entelegynae</taxon>
        <taxon>Araneoidea</taxon>
        <taxon>Nephilidae</taxon>
        <taxon>Trichonephila</taxon>
    </lineage>
</organism>
<dbReference type="Proteomes" id="UP000887116">
    <property type="component" value="Unassembled WGS sequence"/>
</dbReference>
<evidence type="ECO:0000313" key="1">
    <source>
        <dbReference type="EMBL" id="GFQ93627.1"/>
    </source>
</evidence>
<proteinExistence type="predicted"/>
<keyword evidence="2" id="KW-1185">Reference proteome</keyword>
<reference evidence="1" key="1">
    <citation type="submission" date="2020-07" db="EMBL/GenBank/DDBJ databases">
        <title>Multicomponent nature underlies the extraordinary mechanical properties of spider dragline silk.</title>
        <authorList>
            <person name="Kono N."/>
            <person name="Nakamura H."/>
            <person name="Mori M."/>
            <person name="Yoshida Y."/>
            <person name="Ohtoshi R."/>
            <person name="Malay A.D."/>
            <person name="Moran D.A.P."/>
            <person name="Tomita M."/>
            <person name="Numata K."/>
            <person name="Arakawa K."/>
        </authorList>
    </citation>
    <scope>NUCLEOTIDE SEQUENCE</scope>
</reference>
<comment type="caution">
    <text evidence="1">The sequence shown here is derived from an EMBL/GenBank/DDBJ whole genome shotgun (WGS) entry which is preliminary data.</text>
</comment>
<accession>A0A8X6G1W7</accession>
<dbReference type="AlphaFoldDB" id="A0A8X6G1W7"/>